<reference evidence="1" key="1">
    <citation type="submission" date="2020-03" db="EMBL/GenBank/DDBJ databases">
        <title>The deep terrestrial virosphere.</title>
        <authorList>
            <person name="Holmfeldt K."/>
            <person name="Nilsson E."/>
            <person name="Simone D."/>
            <person name="Lopez-Fernandez M."/>
            <person name="Wu X."/>
            <person name="de Brujin I."/>
            <person name="Lundin D."/>
            <person name="Andersson A."/>
            <person name="Bertilsson S."/>
            <person name="Dopson M."/>
        </authorList>
    </citation>
    <scope>NUCLEOTIDE SEQUENCE</scope>
    <source>
        <strain evidence="3">MM415A01373</strain>
        <strain evidence="2">MM415B01317</strain>
        <strain evidence="1">TM448A01065</strain>
        <strain evidence="4">TM448B00595</strain>
    </source>
</reference>
<dbReference type="EMBL" id="MT144093">
    <property type="protein sequence ID" value="QJA48617.1"/>
    <property type="molecule type" value="Genomic_DNA"/>
</dbReference>
<dbReference type="AlphaFoldDB" id="A0A6H1ZMR4"/>
<name>A0A6H1ZMR4_9ZZZZ</name>
<evidence type="ECO:0000313" key="3">
    <source>
        <dbReference type="EMBL" id="QJA77048.1"/>
    </source>
</evidence>
<dbReference type="EMBL" id="MT144637">
    <property type="protein sequence ID" value="QJH96013.1"/>
    <property type="molecule type" value="Genomic_DNA"/>
</dbReference>
<evidence type="ECO:0000313" key="4">
    <source>
        <dbReference type="EMBL" id="QJH96013.1"/>
    </source>
</evidence>
<dbReference type="EMBL" id="MT142260">
    <property type="protein sequence ID" value="QJA77048.1"/>
    <property type="molecule type" value="Genomic_DNA"/>
</dbReference>
<evidence type="ECO:0000313" key="1">
    <source>
        <dbReference type="EMBL" id="QJA48617.1"/>
    </source>
</evidence>
<proteinExistence type="predicted"/>
<dbReference type="EMBL" id="MT141363">
    <property type="protein sequence ID" value="QJA59276.1"/>
    <property type="molecule type" value="Genomic_DNA"/>
</dbReference>
<protein>
    <submittedName>
        <fullName evidence="1">Uncharacterized protein</fullName>
    </submittedName>
</protein>
<gene>
    <name evidence="3" type="ORF">MM415A01373_0014</name>
    <name evidence="2" type="ORF">MM415B01317_0008</name>
    <name evidence="1" type="ORF">TM448A01065_0001</name>
    <name evidence="4" type="ORF">TM448B00595_0003</name>
</gene>
<sequence length="65" mass="7736">MSAKYKTYHLRLPIDLHESLIRLFPSSGERARFFRELACRAVESARHKDGFFDRIEEIVRKENTP</sequence>
<accession>A0A6H1ZMR4</accession>
<evidence type="ECO:0000313" key="2">
    <source>
        <dbReference type="EMBL" id="QJA59276.1"/>
    </source>
</evidence>
<organism evidence="1">
    <name type="scientific">viral metagenome</name>
    <dbReference type="NCBI Taxonomy" id="1070528"/>
    <lineage>
        <taxon>unclassified sequences</taxon>
        <taxon>metagenomes</taxon>
        <taxon>organismal metagenomes</taxon>
    </lineage>
</organism>